<keyword evidence="2" id="KW-1185">Reference proteome</keyword>
<reference evidence="1 2" key="1">
    <citation type="submission" date="2022-11" db="EMBL/GenBank/DDBJ databases">
        <title>Genome sequencing of Acetobacter type strain.</title>
        <authorList>
            <person name="Heo J."/>
            <person name="Lee D."/>
            <person name="Han B.-H."/>
            <person name="Hong S.-B."/>
            <person name="Kwon S.-W."/>
        </authorList>
    </citation>
    <scope>NUCLEOTIDE SEQUENCE [LARGE SCALE GENOMIC DNA]</scope>
    <source>
        <strain evidence="1 2">KACC 21251</strain>
    </source>
</reference>
<sequence>MTEKSPRRQRNKKTSITPLDIFTRVMQGDESITDRQFDAAKVAAPYLHPKLAGLSMNAVVRRSVEEFSDDELNTLAQTGTTGRPD</sequence>
<accession>A0ABT3Q9X7</accession>
<proteinExistence type="predicted"/>
<comment type="caution">
    <text evidence="1">The sequence shown here is derived from an EMBL/GenBank/DDBJ whole genome shotgun (WGS) entry which is preliminary data.</text>
</comment>
<protein>
    <recommendedName>
        <fullName evidence="3">Chromosome partitioning protein ParB</fullName>
    </recommendedName>
</protein>
<dbReference type="RefSeq" id="WP_242007391.1">
    <property type="nucleotide sequence ID" value="NZ_JAPIUX010000022.1"/>
</dbReference>
<evidence type="ECO:0008006" key="3">
    <source>
        <dbReference type="Google" id="ProtNLM"/>
    </source>
</evidence>
<evidence type="ECO:0000313" key="1">
    <source>
        <dbReference type="EMBL" id="MCX2562089.1"/>
    </source>
</evidence>
<evidence type="ECO:0000313" key="2">
    <source>
        <dbReference type="Proteomes" id="UP001526446"/>
    </source>
</evidence>
<organism evidence="1 2">
    <name type="scientific">Acetobacter farinalis</name>
    <dbReference type="NCBI Taxonomy" id="1260984"/>
    <lineage>
        <taxon>Bacteria</taxon>
        <taxon>Pseudomonadati</taxon>
        <taxon>Pseudomonadota</taxon>
        <taxon>Alphaproteobacteria</taxon>
        <taxon>Acetobacterales</taxon>
        <taxon>Acetobacteraceae</taxon>
        <taxon>Acetobacter</taxon>
    </lineage>
</organism>
<gene>
    <name evidence="1" type="ORF">OQ252_11885</name>
</gene>
<name>A0ABT3Q9X7_9PROT</name>
<dbReference type="EMBL" id="JAPIUX010000022">
    <property type="protein sequence ID" value="MCX2562089.1"/>
    <property type="molecule type" value="Genomic_DNA"/>
</dbReference>
<dbReference type="Proteomes" id="UP001526446">
    <property type="component" value="Unassembled WGS sequence"/>
</dbReference>